<gene>
    <name evidence="3" type="ordered locus">SGRA_0321</name>
</gene>
<dbReference type="SUPFAM" id="SSF51126">
    <property type="entry name" value="Pectin lyase-like"/>
    <property type="match status" value="1"/>
</dbReference>
<feature type="region of interest" description="Disordered" evidence="1">
    <location>
        <begin position="468"/>
        <end position="488"/>
    </location>
</feature>
<dbReference type="OrthoDB" id="1111178at2"/>
<feature type="signal peptide" evidence="2">
    <location>
        <begin position="1"/>
        <end position="25"/>
    </location>
</feature>
<feature type="chain" id="PRO_5003604142" description="Lipoprotein" evidence="2">
    <location>
        <begin position="26"/>
        <end position="488"/>
    </location>
</feature>
<dbReference type="HOGENOM" id="CLU_040643_0_0_10"/>
<organism evidence="3 4">
    <name type="scientific">Saprospira grandis (strain Lewin)</name>
    <dbReference type="NCBI Taxonomy" id="984262"/>
    <lineage>
        <taxon>Bacteria</taxon>
        <taxon>Pseudomonadati</taxon>
        <taxon>Bacteroidota</taxon>
        <taxon>Saprospiria</taxon>
        <taxon>Saprospirales</taxon>
        <taxon>Saprospiraceae</taxon>
        <taxon>Saprospira</taxon>
    </lineage>
</organism>
<keyword evidence="2" id="KW-0732">Signal</keyword>
<dbReference type="AlphaFoldDB" id="H6L7M8"/>
<proteinExistence type="predicted"/>
<dbReference type="RefSeq" id="WP_014373307.1">
    <property type="nucleotide sequence ID" value="NC_016940.1"/>
</dbReference>
<dbReference type="eggNOG" id="ENOG502Z7PX">
    <property type="taxonomic scope" value="Bacteria"/>
</dbReference>
<evidence type="ECO:0000313" key="3">
    <source>
        <dbReference type="EMBL" id="AFC23060.1"/>
    </source>
</evidence>
<name>H6L7M8_SAPGL</name>
<evidence type="ECO:0000256" key="1">
    <source>
        <dbReference type="SAM" id="MobiDB-lite"/>
    </source>
</evidence>
<evidence type="ECO:0000313" key="4">
    <source>
        <dbReference type="Proteomes" id="UP000007519"/>
    </source>
</evidence>
<evidence type="ECO:0000256" key="2">
    <source>
        <dbReference type="SAM" id="SignalP"/>
    </source>
</evidence>
<dbReference type="Gene3D" id="2.160.20.10">
    <property type="entry name" value="Single-stranded right-handed beta-helix, Pectin lyase-like"/>
    <property type="match status" value="1"/>
</dbReference>
<protein>
    <recommendedName>
        <fullName evidence="5">Lipoprotein</fullName>
    </recommendedName>
</protein>
<dbReference type="STRING" id="984262.SGRA_0321"/>
<reference evidence="3 4" key="1">
    <citation type="journal article" date="2012" name="Stand. Genomic Sci.">
        <title>Complete genome sequencing and analysis of Saprospira grandis str. Lewin, a predatory marine bacterium.</title>
        <authorList>
            <person name="Saw J.H."/>
            <person name="Yuryev A."/>
            <person name="Kanbe M."/>
            <person name="Hou S."/>
            <person name="Young A.G."/>
            <person name="Aizawa S."/>
            <person name="Alam M."/>
        </authorList>
    </citation>
    <scope>NUCLEOTIDE SEQUENCE [LARGE SCALE GENOMIC DNA]</scope>
    <source>
        <strain evidence="3 4">Lewin</strain>
    </source>
</reference>
<dbReference type="EMBL" id="CP002831">
    <property type="protein sequence ID" value="AFC23060.1"/>
    <property type="molecule type" value="Genomic_DNA"/>
</dbReference>
<accession>H6L7M8</accession>
<keyword evidence="4" id="KW-1185">Reference proteome</keyword>
<dbReference type="InterPro" id="IPR012334">
    <property type="entry name" value="Pectin_lyas_fold"/>
</dbReference>
<dbReference type="Proteomes" id="UP000007519">
    <property type="component" value="Chromosome"/>
</dbReference>
<sequence>MRLKKYSWACLGLCLLFLLPFSACRKEQFLTQAGADLRFELDTLSFDTVFTDMGSASRRFKVYNPHSQTLKISRIELAGGGSSDFSLNIDGQNALAVEDIELAGGDSLYILASARIDPNNGDAIRLDSILFETNGSQQKVYLEAYGWNAIYLGRRGYQTRFVNEQIQLNPDTPYIFLGQLYFDSSSVLTVPAGTEVFMFGGPTSRPGDRATIVIGHNSSIKVNVGGDLNQPAEFKTHRLEEDYQDLPFQHGGIYLTAQSVNNQIHGCIIRNAVDGIVIDSLAPNHPTVKLELKKSMIYNVDRSCILARFSSLWAENCILANSNQYNFINILGGDYTFRHCNLINFGTNPFVGRNEAVLSMRDFEIRYDADGNEIPVTADLRARFQNSIVYGNQAEEIELGSLEDFSGGAQWDYAFEHCLLKVDTFATGQFNCLINQEPYFRDLELYEYQIDSSASPLINAGMPLNPSLADDAESKGRDAQPDIGAYEF</sequence>
<dbReference type="InterPro" id="IPR011050">
    <property type="entry name" value="Pectin_lyase_fold/virulence"/>
</dbReference>
<dbReference type="KEGG" id="sgn:SGRA_0321"/>
<evidence type="ECO:0008006" key="5">
    <source>
        <dbReference type="Google" id="ProtNLM"/>
    </source>
</evidence>